<dbReference type="OrthoDB" id="4512558at2"/>
<evidence type="ECO:0000313" key="2">
    <source>
        <dbReference type="EMBL" id="MPY31013.1"/>
    </source>
</evidence>
<feature type="region of interest" description="Disordered" evidence="1">
    <location>
        <begin position="363"/>
        <end position="395"/>
    </location>
</feature>
<proteinExistence type="predicted"/>
<dbReference type="SUPFAM" id="SSF48371">
    <property type="entry name" value="ARM repeat"/>
    <property type="match status" value="1"/>
</dbReference>
<feature type="compositionally biased region" description="Acidic residues" evidence="1">
    <location>
        <begin position="363"/>
        <end position="373"/>
    </location>
</feature>
<dbReference type="Pfam" id="PF13646">
    <property type="entry name" value="HEAT_2"/>
    <property type="match status" value="1"/>
</dbReference>
<evidence type="ECO:0000256" key="1">
    <source>
        <dbReference type="SAM" id="MobiDB-lite"/>
    </source>
</evidence>
<dbReference type="InterPro" id="IPR011989">
    <property type="entry name" value="ARM-like"/>
</dbReference>
<name>A0A5N8V743_9ACTN</name>
<dbReference type="AlphaFoldDB" id="A0A5N8V743"/>
<dbReference type="InterPro" id="IPR016024">
    <property type="entry name" value="ARM-type_fold"/>
</dbReference>
<organism evidence="2 3">
    <name type="scientific">Streptomyces adustus</name>
    <dbReference type="NCBI Taxonomy" id="1609272"/>
    <lineage>
        <taxon>Bacteria</taxon>
        <taxon>Bacillati</taxon>
        <taxon>Actinomycetota</taxon>
        <taxon>Actinomycetes</taxon>
        <taxon>Kitasatosporales</taxon>
        <taxon>Streptomycetaceae</taxon>
        <taxon>Streptomyces</taxon>
    </lineage>
</organism>
<dbReference type="Gene3D" id="1.25.10.10">
    <property type="entry name" value="Leucine-rich Repeat Variant"/>
    <property type="match status" value="1"/>
</dbReference>
<sequence length="478" mass="51374">MSVRPVRVPGMDKDQVTEQLSGSWQDTRPARDALVRQGAAVATAVVDVLADERSPVDWTISADVLCRIGEPALLPLAQAVASADSPEVARRAGWSLGRLDVADPAVYEPLLKHPHPEVRGDALFAFQRRGEAAARFVGRLLPSLGDPDPKVRQRAVWAFEAIGAGALSALRHLREQPATGPRIRSGALEALAAVGGPAALGRRDQDAWRRLTRIKRLTEIPEALHLCGSWYAVPTGDQAAVLEAFDLGDPEPVTLRTGASAWNQDQHAWDRKRPHACCARVFVSPALDGWTLVFGHTSQDTHRIEDADDEDGAFEHVVRRRCADLSRRFGAAQWYGMSCGDGWTAWCIAEGGEVVRHYDAFDAEEGGDEDGENGGETGGDEGPAHPAEAGYLLPHQDGFPDDAFAGVPSSDPEAFRARYEQVKEELGIPDTCYATDIAARLSVDPGALDARTRVTGRGVLALTACGREHGHPAGALAV</sequence>
<reference evidence="2 3" key="1">
    <citation type="submission" date="2019-07" db="EMBL/GenBank/DDBJ databases">
        <title>New species of Amycolatopsis and Streptomyces.</title>
        <authorList>
            <person name="Duangmal K."/>
            <person name="Teo W.F.A."/>
            <person name="Lipun K."/>
        </authorList>
    </citation>
    <scope>NUCLEOTIDE SEQUENCE [LARGE SCALE GENOMIC DNA]</scope>
    <source>
        <strain evidence="2 3">NBRC 109810</strain>
    </source>
</reference>
<evidence type="ECO:0000313" key="3">
    <source>
        <dbReference type="Proteomes" id="UP000325849"/>
    </source>
</evidence>
<dbReference type="EMBL" id="VJZD01000017">
    <property type="protein sequence ID" value="MPY31013.1"/>
    <property type="molecule type" value="Genomic_DNA"/>
</dbReference>
<comment type="caution">
    <text evidence="2">The sequence shown here is derived from an EMBL/GenBank/DDBJ whole genome shotgun (WGS) entry which is preliminary data.</text>
</comment>
<accession>A0A5N8V743</accession>
<protein>
    <submittedName>
        <fullName evidence="2">HEAT repeat domain-containing protein</fullName>
    </submittedName>
</protein>
<keyword evidence="3" id="KW-1185">Reference proteome</keyword>
<gene>
    <name evidence="2" type="ORF">FNH09_06680</name>
</gene>
<dbReference type="Proteomes" id="UP000325849">
    <property type="component" value="Unassembled WGS sequence"/>
</dbReference>